<evidence type="ECO:0000313" key="3">
    <source>
        <dbReference type="Proteomes" id="UP000824263"/>
    </source>
</evidence>
<feature type="domain" description="Putative Se/S carrier protein-like" evidence="1">
    <location>
        <begin position="7"/>
        <end position="67"/>
    </location>
</feature>
<name>A0A9D1RAU3_9FIRM</name>
<reference evidence="2" key="2">
    <citation type="submission" date="2021-04" db="EMBL/GenBank/DDBJ databases">
        <authorList>
            <person name="Gilroy R."/>
        </authorList>
    </citation>
    <scope>NUCLEOTIDE SEQUENCE</scope>
    <source>
        <strain evidence="2">ChiSxjej1B13-11762</strain>
    </source>
</reference>
<protein>
    <submittedName>
        <fullName evidence="2">DUF3343 domain-containing protein</fullName>
    </submittedName>
</protein>
<evidence type="ECO:0000259" key="1">
    <source>
        <dbReference type="Pfam" id="PF11823"/>
    </source>
</evidence>
<proteinExistence type="predicted"/>
<comment type="caution">
    <text evidence="2">The sequence shown here is derived from an EMBL/GenBank/DDBJ whole genome shotgun (WGS) entry which is preliminary data.</text>
</comment>
<gene>
    <name evidence="2" type="ORF">H9873_10450</name>
</gene>
<dbReference type="Pfam" id="PF11823">
    <property type="entry name" value="Se_S_carrier"/>
    <property type="match status" value="1"/>
</dbReference>
<dbReference type="Proteomes" id="UP000824263">
    <property type="component" value="Unassembled WGS sequence"/>
</dbReference>
<accession>A0A9D1RAU3</accession>
<dbReference type="AlphaFoldDB" id="A0A9D1RAU3"/>
<organism evidence="2 3">
    <name type="scientific">Candidatus Dorea gallistercoris</name>
    <dbReference type="NCBI Taxonomy" id="2838542"/>
    <lineage>
        <taxon>Bacteria</taxon>
        <taxon>Bacillati</taxon>
        <taxon>Bacillota</taxon>
        <taxon>Clostridia</taxon>
        <taxon>Lachnospirales</taxon>
        <taxon>Lachnospiraceae</taxon>
        <taxon>Dorea</taxon>
    </lineage>
</organism>
<reference evidence="2" key="1">
    <citation type="journal article" date="2021" name="PeerJ">
        <title>Extensive microbial diversity within the chicken gut microbiome revealed by metagenomics and culture.</title>
        <authorList>
            <person name="Gilroy R."/>
            <person name="Ravi A."/>
            <person name="Getino M."/>
            <person name="Pursley I."/>
            <person name="Horton D.L."/>
            <person name="Alikhan N.F."/>
            <person name="Baker D."/>
            <person name="Gharbi K."/>
            <person name="Hall N."/>
            <person name="Watson M."/>
            <person name="Adriaenssens E.M."/>
            <person name="Foster-Nyarko E."/>
            <person name="Jarju S."/>
            <person name="Secka A."/>
            <person name="Antonio M."/>
            <person name="Oren A."/>
            <person name="Chaudhuri R.R."/>
            <person name="La Ragione R."/>
            <person name="Hildebrand F."/>
            <person name="Pallen M.J."/>
        </authorList>
    </citation>
    <scope>NUCLEOTIDE SEQUENCE</scope>
    <source>
        <strain evidence="2">ChiSxjej1B13-11762</strain>
    </source>
</reference>
<evidence type="ECO:0000313" key="2">
    <source>
        <dbReference type="EMBL" id="HIW84723.1"/>
    </source>
</evidence>
<dbReference type="InterPro" id="IPR021778">
    <property type="entry name" value="Se/S_carrier-like"/>
</dbReference>
<sequence>MTKPDFYYIMAFDTTTDAIQAEKYASGRIASTIMPVPRELSSGCGLALRFLETDEQRILTFCKDAPLNGTLYQMETRRVQGHHPFKKITF</sequence>
<dbReference type="EMBL" id="DXGF01000185">
    <property type="protein sequence ID" value="HIW84723.1"/>
    <property type="molecule type" value="Genomic_DNA"/>
</dbReference>